<dbReference type="InterPro" id="IPR029044">
    <property type="entry name" value="Nucleotide-diphossugar_trans"/>
</dbReference>
<dbReference type="SUPFAM" id="SSF53448">
    <property type="entry name" value="Nucleotide-diphospho-sugar transferases"/>
    <property type="match status" value="1"/>
</dbReference>
<gene>
    <name evidence="2" type="ORF">GBK04_01815</name>
</gene>
<evidence type="ECO:0000313" key="3">
    <source>
        <dbReference type="Proteomes" id="UP000479293"/>
    </source>
</evidence>
<proteinExistence type="predicted"/>
<accession>A0A7C9FX28</accession>
<keyword evidence="2" id="KW-0808">Transferase</keyword>
<reference evidence="2 3" key="1">
    <citation type="submission" date="2019-10" db="EMBL/GenBank/DDBJ databases">
        <title>Draft Genome Sequence of Cytophagaceae sp. SJW1-29.</title>
        <authorList>
            <person name="Choi A."/>
        </authorList>
    </citation>
    <scope>NUCLEOTIDE SEQUENCE [LARGE SCALE GENOMIC DNA]</scope>
    <source>
        <strain evidence="2 3">SJW1-29</strain>
    </source>
</reference>
<dbReference type="AlphaFoldDB" id="A0A7C9FX28"/>
<evidence type="ECO:0000259" key="1">
    <source>
        <dbReference type="Pfam" id="PF00535"/>
    </source>
</evidence>
<dbReference type="Proteomes" id="UP000479293">
    <property type="component" value="Unassembled WGS sequence"/>
</dbReference>
<dbReference type="EMBL" id="WHLY01000002">
    <property type="protein sequence ID" value="MPR32113.1"/>
    <property type="molecule type" value="Genomic_DNA"/>
</dbReference>
<dbReference type="InterPro" id="IPR001173">
    <property type="entry name" value="Glyco_trans_2-like"/>
</dbReference>
<protein>
    <submittedName>
        <fullName evidence="2">Glycosyltransferase</fullName>
    </submittedName>
</protein>
<dbReference type="Gene3D" id="3.90.550.10">
    <property type="entry name" value="Spore Coat Polysaccharide Biosynthesis Protein SpsA, Chain A"/>
    <property type="match status" value="1"/>
</dbReference>
<dbReference type="GO" id="GO:0016740">
    <property type="term" value="F:transferase activity"/>
    <property type="evidence" value="ECO:0007669"/>
    <property type="project" value="UniProtKB-KW"/>
</dbReference>
<dbReference type="RefSeq" id="WP_152756341.1">
    <property type="nucleotide sequence ID" value="NZ_WHLY01000002.1"/>
</dbReference>
<dbReference type="Pfam" id="PF00535">
    <property type="entry name" value="Glycos_transf_2"/>
    <property type="match status" value="1"/>
</dbReference>
<keyword evidence="3" id="KW-1185">Reference proteome</keyword>
<comment type="caution">
    <text evidence="2">The sequence shown here is derived from an EMBL/GenBank/DDBJ whole genome shotgun (WGS) entry which is preliminary data.</text>
</comment>
<feature type="domain" description="Glycosyltransferase 2-like" evidence="1">
    <location>
        <begin position="17"/>
        <end position="146"/>
    </location>
</feature>
<organism evidence="2 3">
    <name type="scientific">Salmonirosea aquatica</name>
    <dbReference type="NCBI Taxonomy" id="2654236"/>
    <lineage>
        <taxon>Bacteria</taxon>
        <taxon>Pseudomonadati</taxon>
        <taxon>Bacteroidota</taxon>
        <taxon>Cytophagia</taxon>
        <taxon>Cytophagales</taxon>
        <taxon>Spirosomataceae</taxon>
        <taxon>Salmonirosea</taxon>
    </lineage>
</organism>
<sequence length="262" mass="31087">MKQSVPTPAARFPEVTLLITHYNRSSSLARLLATFEELGTHFGEIVVSDDGSRPEHQQRLREIQPQYGFRWLATEKNRGLGNNLNKGQDAVKTAYTLYIQEDFIPNPEFVPALAEALRRMQQDPSLDMARFYAYFKYPYLKPVGDGFSEMQFSIRYPGYKKFYMYSDHPHLRRSTFFQRFGRYREDLRGDMPEYRMMISFLKNKGKAIYFERYRDLLTQSNSSVEPSTIKRNFLRESDNFLVATVRHFYRHIKMNWDYLAGR</sequence>
<evidence type="ECO:0000313" key="2">
    <source>
        <dbReference type="EMBL" id="MPR32113.1"/>
    </source>
</evidence>
<name>A0A7C9FX28_9BACT</name>